<keyword evidence="2" id="KW-1185">Reference proteome</keyword>
<reference evidence="1 2" key="1">
    <citation type="journal article" date="2018" name="Nat. Ecol. Evol.">
        <title>Pezizomycetes genomes reveal the molecular basis of ectomycorrhizal truffle lifestyle.</title>
        <authorList>
            <person name="Murat C."/>
            <person name="Payen T."/>
            <person name="Noel B."/>
            <person name="Kuo A."/>
            <person name="Morin E."/>
            <person name="Chen J."/>
            <person name="Kohler A."/>
            <person name="Krizsan K."/>
            <person name="Balestrini R."/>
            <person name="Da Silva C."/>
            <person name="Montanini B."/>
            <person name="Hainaut M."/>
            <person name="Levati E."/>
            <person name="Barry K.W."/>
            <person name="Belfiori B."/>
            <person name="Cichocki N."/>
            <person name="Clum A."/>
            <person name="Dockter R.B."/>
            <person name="Fauchery L."/>
            <person name="Guy J."/>
            <person name="Iotti M."/>
            <person name="Le Tacon F."/>
            <person name="Lindquist E.A."/>
            <person name="Lipzen A."/>
            <person name="Malagnac F."/>
            <person name="Mello A."/>
            <person name="Molinier V."/>
            <person name="Miyauchi S."/>
            <person name="Poulain J."/>
            <person name="Riccioni C."/>
            <person name="Rubini A."/>
            <person name="Sitrit Y."/>
            <person name="Splivallo R."/>
            <person name="Traeger S."/>
            <person name="Wang M."/>
            <person name="Zifcakova L."/>
            <person name="Wipf D."/>
            <person name="Zambonelli A."/>
            <person name="Paolocci F."/>
            <person name="Nowrousian M."/>
            <person name="Ottonello S."/>
            <person name="Baldrian P."/>
            <person name="Spatafora J.W."/>
            <person name="Henrissat B."/>
            <person name="Nagy L.G."/>
            <person name="Aury J.M."/>
            <person name="Wincker P."/>
            <person name="Grigoriev I.V."/>
            <person name="Bonfante P."/>
            <person name="Martin F.M."/>
        </authorList>
    </citation>
    <scope>NUCLEOTIDE SEQUENCE [LARGE SCALE GENOMIC DNA]</scope>
    <source>
        <strain evidence="1 2">ATCC MYA-4762</strain>
    </source>
</reference>
<sequence>MDITRDQTRTNYTYWRGMRGRSIFRYYRTFRPGGHIVTFRTALADCRRRRRPERMGCTVFDLITEMRDRYSSNPVDKVAGLVYLLRTPRLQTYTADSTDEEAWVRCCDNLGFIRTRASL</sequence>
<dbReference type="Proteomes" id="UP000267821">
    <property type="component" value="Unassembled WGS sequence"/>
</dbReference>
<organism evidence="1 2">
    <name type="scientific">Terfezia boudieri ATCC MYA-4762</name>
    <dbReference type="NCBI Taxonomy" id="1051890"/>
    <lineage>
        <taxon>Eukaryota</taxon>
        <taxon>Fungi</taxon>
        <taxon>Dikarya</taxon>
        <taxon>Ascomycota</taxon>
        <taxon>Pezizomycotina</taxon>
        <taxon>Pezizomycetes</taxon>
        <taxon>Pezizales</taxon>
        <taxon>Pezizaceae</taxon>
        <taxon>Terfezia</taxon>
    </lineage>
</organism>
<gene>
    <name evidence="1" type="ORF">L211DRAFT_6645</name>
</gene>
<accession>A0A3N4M2T2</accession>
<evidence type="ECO:0000313" key="1">
    <source>
        <dbReference type="EMBL" id="RPB29360.1"/>
    </source>
</evidence>
<name>A0A3N4M2T2_9PEZI</name>
<protein>
    <submittedName>
        <fullName evidence="1">Uncharacterized protein</fullName>
    </submittedName>
</protein>
<dbReference type="InParanoid" id="A0A3N4M2T2"/>
<dbReference type="AlphaFoldDB" id="A0A3N4M2T2"/>
<evidence type="ECO:0000313" key="2">
    <source>
        <dbReference type="Proteomes" id="UP000267821"/>
    </source>
</evidence>
<proteinExistence type="predicted"/>
<dbReference type="EMBL" id="ML121527">
    <property type="protein sequence ID" value="RPB29360.1"/>
    <property type="molecule type" value="Genomic_DNA"/>
</dbReference>
<dbReference type="OrthoDB" id="2990597at2759"/>